<name>A0A4Y2R7V0_ARAVE</name>
<feature type="non-terminal residue" evidence="1">
    <location>
        <position position="59"/>
    </location>
</feature>
<evidence type="ECO:0000313" key="1">
    <source>
        <dbReference type="EMBL" id="GBN71349.1"/>
    </source>
</evidence>
<dbReference type="EMBL" id="BGPR01142901">
    <property type="protein sequence ID" value="GBN71349.1"/>
    <property type="molecule type" value="Genomic_DNA"/>
</dbReference>
<organism evidence="1 2">
    <name type="scientific">Araneus ventricosus</name>
    <name type="common">Orbweaver spider</name>
    <name type="synonym">Epeira ventricosa</name>
    <dbReference type="NCBI Taxonomy" id="182803"/>
    <lineage>
        <taxon>Eukaryota</taxon>
        <taxon>Metazoa</taxon>
        <taxon>Ecdysozoa</taxon>
        <taxon>Arthropoda</taxon>
        <taxon>Chelicerata</taxon>
        <taxon>Arachnida</taxon>
        <taxon>Araneae</taxon>
        <taxon>Araneomorphae</taxon>
        <taxon>Entelegynae</taxon>
        <taxon>Araneoidea</taxon>
        <taxon>Araneidae</taxon>
        <taxon>Araneus</taxon>
    </lineage>
</organism>
<dbReference type="AlphaFoldDB" id="A0A4Y2R7V0"/>
<proteinExistence type="predicted"/>
<dbReference type="OrthoDB" id="6466459at2759"/>
<evidence type="ECO:0000313" key="2">
    <source>
        <dbReference type="Proteomes" id="UP000499080"/>
    </source>
</evidence>
<keyword evidence="2" id="KW-1185">Reference proteome</keyword>
<sequence>MNSFGTSLPMLNSTVFMPTFQIQAQVYHKTGSLMSLPNEGAKFLQIYFLGNEEAEAKRR</sequence>
<protein>
    <submittedName>
        <fullName evidence="1">Uncharacterized protein</fullName>
    </submittedName>
</protein>
<dbReference type="Proteomes" id="UP000499080">
    <property type="component" value="Unassembled WGS sequence"/>
</dbReference>
<comment type="caution">
    <text evidence="1">The sequence shown here is derived from an EMBL/GenBank/DDBJ whole genome shotgun (WGS) entry which is preliminary data.</text>
</comment>
<reference evidence="1 2" key="1">
    <citation type="journal article" date="2019" name="Sci. Rep.">
        <title>Orb-weaving spider Araneus ventricosus genome elucidates the spidroin gene catalogue.</title>
        <authorList>
            <person name="Kono N."/>
            <person name="Nakamura H."/>
            <person name="Ohtoshi R."/>
            <person name="Moran D.A.P."/>
            <person name="Shinohara A."/>
            <person name="Yoshida Y."/>
            <person name="Fujiwara M."/>
            <person name="Mori M."/>
            <person name="Tomita M."/>
            <person name="Arakawa K."/>
        </authorList>
    </citation>
    <scope>NUCLEOTIDE SEQUENCE [LARGE SCALE GENOMIC DNA]</scope>
</reference>
<accession>A0A4Y2R7V0</accession>
<gene>
    <name evidence="1" type="ORF">AVEN_174652_1</name>
</gene>